<evidence type="ECO:0000313" key="13">
    <source>
        <dbReference type="EMBL" id="HIQ71778.1"/>
    </source>
</evidence>
<dbReference type="InterPro" id="IPR015349">
    <property type="entry name" value="OCT_dom"/>
</dbReference>
<dbReference type="PRINTS" id="PR00326">
    <property type="entry name" value="GTP1OBG"/>
</dbReference>
<dbReference type="SUPFAM" id="SSF52540">
    <property type="entry name" value="P-loop containing nucleoside triphosphate hydrolases"/>
    <property type="match status" value="1"/>
</dbReference>
<feature type="binding site" evidence="9">
    <location>
        <begin position="213"/>
        <end position="216"/>
    </location>
    <ligand>
        <name>GTP</name>
        <dbReference type="ChEBI" id="CHEBI:37565"/>
    </ligand>
</feature>
<dbReference type="CDD" id="cd01898">
    <property type="entry name" value="Obg"/>
    <property type="match status" value="1"/>
</dbReference>
<dbReference type="GO" id="GO:0003924">
    <property type="term" value="F:GTPase activity"/>
    <property type="evidence" value="ECO:0007669"/>
    <property type="project" value="UniProtKB-UniRule"/>
</dbReference>
<evidence type="ECO:0000256" key="3">
    <source>
        <dbReference type="ARBA" id="ARBA00022490"/>
    </source>
</evidence>
<keyword evidence="5 9" id="KW-0547">Nucleotide-binding</keyword>
<evidence type="ECO:0000256" key="8">
    <source>
        <dbReference type="ARBA" id="ARBA00023134"/>
    </source>
</evidence>
<dbReference type="GO" id="GO:0042254">
    <property type="term" value="P:ribosome biogenesis"/>
    <property type="evidence" value="ECO:0007669"/>
    <property type="project" value="UniProtKB-UniRule"/>
</dbReference>
<keyword evidence="6 9" id="KW-0378">Hydrolase</keyword>
<evidence type="ECO:0000313" key="14">
    <source>
        <dbReference type="Proteomes" id="UP000886887"/>
    </source>
</evidence>
<dbReference type="GO" id="GO:0005525">
    <property type="term" value="F:GTP binding"/>
    <property type="evidence" value="ECO:0007669"/>
    <property type="project" value="UniProtKB-UniRule"/>
</dbReference>
<dbReference type="InterPro" id="IPR027417">
    <property type="entry name" value="P-loop_NTPase"/>
</dbReference>
<dbReference type="InterPro" id="IPR006073">
    <property type="entry name" value="GTP-bd"/>
</dbReference>
<dbReference type="SUPFAM" id="SSF82051">
    <property type="entry name" value="Obg GTP-binding protein N-terminal domain"/>
    <property type="match status" value="1"/>
</dbReference>
<dbReference type="NCBIfam" id="NF008956">
    <property type="entry name" value="PRK12299.1"/>
    <property type="match status" value="1"/>
</dbReference>
<dbReference type="InterPro" id="IPR045086">
    <property type="entry name" value="OBG_GTPase"/>
</dbReference>
<dbReference type="InterPro" id="IPR014100">
    <property type="entry name" value="GTP-bd_Obg/CgtA"/>
</dbReference>
<dbReference type="PANTHER" id="PTHR11702">
    <property type="entry name" value="DEVELOPMENTALLY REGULATED GTP-BINDING PROTEIN-RELATED"/>
    <property type="match status" value="1"/>
</dbReference>
<proteinExistence type="inferred from homology"/>
<keyword evidence="7 9" id="KW-0460">Magnesium</keyword>
<dbReference type="Proteomes" id="UP000886887">
    <property type="component" value="Unassembled WGS sequence"/>
</dbReference>
<dbReference type="GO" id="GO:0005737">
    <property type="term" value="C:cytoplasm"/>
    <property type="evidence" value="ECO:0007669"/>
    <property type="project" value="UniProtKB-SubCell"/>
</dbReference>
<dbReference type="SUPFAM" id="SSF102741">
    <property type="entry name" value="Obg GTP-binding protein C-terminal domain"/>
    <property type="match status" value="1"/>
</dbReference>
<sequence length="422" mass="45740">MSLFVDQVKITAKAGNGGDGAVSFHREKYVQNGGPDGGDGGRGGSVVLLADPNMHTLMDFRFRRKYVAEGGQNGSGRLCKGKSGEDLIVKVPVGTVVREVATGRLCADMHEAGQRHVLLHGGRGGWGNSHFATSTRQAPGFAKPGQKCEAREFELELKSIADVGLVGYPNVGKSTILSVVTSAKPKIANYHFTTLTPNLGIVRHRGEDFVLADIPGLVEGAHAGVGLGHAFLRHVERTRLLVHVVDVSASEGRDPVEDFEHIVDELACYGALADRPQIVAANKVDLPGAQEHLQRLREHLRLTDIEVYPVSAATRQGFDALLDAVVRALAQLPPIEVYEAEPEPVQADALAPFTVRRENELYVVEGPAVERLLDSVNFDDEESLNWFHRTLRRLGVIDALREKGAAEGDTVAIADMEFDFVE</sequence>
<dbReference type="FunFam" id="2.70.210.12:FF:000001">
    <property type="entry name" value="GTPase Obg"/>
    <property type="match status" value="1"/>
</dbReference>
<dbReference type="HAMAP" id="MF_01454">
    <property type="entry name" value="GTPase_Obg"/>
    <property type="match status" value="1"/>
</dbReference>
<comment type="subcellular location">
    <subcellularLocation>
        <location evidence="9">Cytoplasm</location>
    </subcellularLocation>
</comment>
<comment type="subunit">
    <text evidence="9">Monomer.</text>
</comment>
<keyword evidence="8 9" id="KW-0342">GTP-binding</keyword>
<dbReference type="Pfam" id="PF09269">
    <property type="entry name" value="DUF1967"/>
    <property type="match status" value="1"/>
</dbReference>
<evidence type="ECO:0000259" key="10">
    <source>
        <dbReference type="PROSITE" id="PS51710"/>
    </source>
</evidence>
<gene>
    <name evidence="13" type="primary">obgE</name>
    <name evidence="9" type="synonym">obg</name>
    <name evidence="13" type="ORF">IAB73_06205</name>
</gene>
<evidence type="ECO:0000256" key="2">
    <source>
        <dbReference type="ARBA" id="ARBA00007699"/>
    </source>
</evidence>
<dbReference type="Gene3D" id="2.70.210.12">
    <property type="entry name" value="GTP1/OBG domain"/>
    <property type="match status" value="1"/>
</dbReference>
<keyword evidence="3 9" id="KW-0963">Cytoplasm</keyword>
<dbReference type="Pfam" id="PF01926">
    <property type="entry name" value="MMR_HSR1"/>
    <property type="match status" value="1"/>
</dbReference>
<dbReference type="InterPro" id="IPR031167">
    <property type="entry name" value="G_OBG"/>
</dbReference>
<dbReference type="PROSITE" id="PS00905">
    <property type="entry name" value="GTP1_OBG"/>
    <property type="match status" value="1"/>
</dbReference>
<dbReference type="NCBIfam" id="NF008955">
    <property type="entry name" value="PRK12297.1"/>
    <property type="match status" value="1"/>
</dbReference>
<feature type="binding site" evidence="9">
    <location>
        <begin position="282"/>
        <end position="285"/>
    </location>
    <ligand>
        <name>GTP</name>
        <dbReference type="ChEBI" id="CHEBI:37565"/>
    </ligand>
</feature>
<dbReference type="InterPro" id="IPR006169">
    <property type="entry name" value="GTP1_OBG_dom"/>
</dbReference>
<feature type="binding site" evidence="9">
    <location>
        <begin position="311"/>
        <end position="313"/>
    </location>
    <ligand>
        <name>GTP</name>
        <dbReference type="ChEBI" id="CHEBI:37565"/>
    </ligand>
</feature>
<comment type="caution">
    <text evidence="13">The sequence shown here is derived from an EMBL/GenBank/DDBJ whole genome shotgun (WGS) entry which is preliminary data.</text>
</comment>
<dbReference type="NCBIfam" id="NF008954">
    <property type="entry name" value="PRK12296.1"/>
    <property type="match status" value="1"/>
</dbReference>
<organism evidence="13 14">
    <name type="scientific">Candidatus Onthenecus intestinigallinarum</name>
    <dbReference type="NCBI Taxonomy" id="2840875"/>
    <lineage>
        <taxon>Bacteria</taxon>
        <taxon>Bacillati</taxon>
        <taxon>Bacillota</taxon>
        <taxon>Clostridia</taxon>
        <taxon>Eubacteriales</taxon>
        <taxon>Candidatus Onthenecus</taxon>
    </lineage>
</organism>
<feature type="binding site" evidence="9">
    <location>
        <begin position="192"/>
        <end position="196"/>
    </location>
    <ligand>
        <name>GTP</name>
        <dbReference type="ChEBI" id="CHEBI:37565"/>
    </ligand>
</feature>
<dbReference type="Gene3D" id="3.30.300.350">
    <property type="entry name" value="GTP-binding protein OBG, C-terminal domain"/>
    <property type="match status" value="1"/>
</dbReference>
<evidence type="ECO:0000256" key="4">
    <source>
        <dbReference type="ARBA" id="ARBA00022723"/>
    </source>
</evidence>
<dbReference type="Gene3D" id="3.40.50.300">
    <property type="entry name" value="P-loop containing nucleotide triphosphate hydrolases"/>
    <property type="match status" value="1"/>
</dbReference>
<feature type="domain" description="OCT" evidence="11">
    <location>
        <begin position="337"/>
        <end position="422"/>
    </location>
</feature>
<comment type="similarity">
    <text evidence="2 9">Belongs to the TRAFAC class OBG-HflX-like GTPase superfamily. OBG GTPase family.</text>
</comment>
<dbReference type="PROSITE" id="PS51881">
    <property type="entry name" value="OCT"/>
    <property type="match status" value="1"/>
</dbReference>
<dbReference type="InterPro" id="IPR036726">
    <property type="entry name" value="GTP1_OBG_dom_sf"/>
</dbReference>
<evidence type="ECO:0000259" key="12">
    <source>
        <dbReference type="PROSITE" id="PS51883"/>
    </source>
</evidence>
<dbReference type="PROSITE" id="PS51710">
    <property type="entry name" value="G_OBG"/>
    <property type="match status" value="1"/>
</dbReference>
<dbReference type="PROSITE" id="PS51883">
    <property type="entry name" value="OBG"/>
    <property type="match status" value="1"/>
</dbReference>
<feature type="domain" description="OBG-type G" evidence="10">
    <location>
        <begin position="161"/>
        <end position="330"/>
    </location>
</feature>
<dbReference type="NCBIfam" id="TIGR03595">
    <property type="entry name" value="Obg_CgtA_exten"/>
    <property type="match status" value="1"/>
</dbReference>
<evidence type="ECO:0000256" key="9">
    <source>
        <dbReference type="HAMAP-Rule" id="MF_01454"/>
    </source>
</evidence>
<dbReference type="InterPro" id="IPR036346">
    <property type="entry name" value="GTP-bd_prot_GTP1/OBG_C_sf"/>
</dbReference>
<feature type="binding site" evidence="9">
    <location>
        <position position="194"/>
    </location>
    <ligand>
        <name>Mg(2+)</name>
        <dbReference type="ChEBI" id="CHEBI:18420"/>
    </ligand>
</feature>
<feature type="domain" description="Obg" evidence="12">
    <location>
        <begin position="2"/>
        <end position="160"/>
    </location>
</feature>
<keyword evidence="4 9" id="KW-0479">Metal-binding</keyword>
<evidence type="ECO:0000256" key="7">
    <source>
        <dbReference type="ARBA" id="ARBA00022842"/>
    </source>
</evidence>
<evidence type="ECO:0000259" key="11">
    <source>
        <dbReference type="PROSITE" id="PS51881"/>
    </source>
</evidence>
<evidence type="ECO:0000256" key="5">
    <source>
        <dbReference type="ARBA" id="ARBA00022741"/>
    </source>
</evidence>
<feature type="binding site" evidence="9">
    <location>
        <begin position="167"/>
        <end position="174"/>
    </location>
    <ligand>
        <name>GTP</name>
        <dbReference type="ChEBI" id="CHEBI:37565"/>
    </ligand>
</feature>
<protein>
    <recommendedName>
        <fullName evidence="9">GTPase Obg</fullName>
        <ecNumber evidence="9">3.6.5.-</ecNumber>
    </recommendedName>
    <alternativeName>
        <fullName evidence="9">GTP-binding protein Obg</fullName>
    </alternativeName>
</protein>
<comment type="function">
    <text evidence="9">An essential GTPase which binds GTP, GDP and possibly (p)ppGpp with moderate affinity, with high nucleotide exchange rates and a fairly low GTP hydrolysis rate. Plays a role in control of the cell cycle, stress response, ribosome biogenesis and in those bacteria that undergo differentiation, in morphogenesis control.</text>
</comment>
<dbReference type="NCBIfam" id="TIGR02729">
    <property type="entry name" value="Obg_CgtA"/>
    <property type="match status" value="1"/>
</dbReference>
<dbReference type="NCBIfam" id="TIGR00231">
    <property type="entry name" value="small_GTP"/>
    <property type="match status" value="1"/>
</dbReference>
<accession>A0A9D1CR43</accession>
<dbReference type="GO" id="GO:0000287">
    <property type="term" value="F:magnesium ion binding"/>
    <property type="evidence" value="ECO:0007669"/>
    <property type="project" value="InterPro"/>
</dbReference>
<reference evidence="13" key="1">
    <citation type="submission" date="2020-10" db="EMBL/GenBank/DDBJ databases">
        <authorList>
            <person name="Gilroy R."/>
        </authorList>
    </citation>
    <scope>NUCLEOTIDE SEQUENCE</scope>
    <source>
        <strain evidence="13">ChiSxjej2B14-6234</strain>
    </source>
</reference>
<feature type="binding site" evidence="9">
    <location>
        <position position="174"/>
    </location>
    <ligand>
        <name>Mg(2+)</name>
        <dbReference type="ChEBI" id="CHEBI:18420"/>
    </ligand>
</feature>
<dbReference type="InterPro" id="IPR006074">
    <property type="entry name" value="GTP1-OBG_CS"/>
</dbReference>
<evidence type="ECO:0000256" key="1">
    <source>
        <dbReference type="ARBA" id="ARBA00001946"/>
    </source>
</evidence>
<dbReference type="AlphaFoldDB" id="A0A9D1CR43"/>
<dbReference type="InterPro" id="IPR005225">
    <property type="entry name" value="Small_GTP-bd"/>
</dbReference>
<name>A0A9D1CR43_9FIRM</name>
<comment type="cofactor">
    <cofactor evidence="1 9">
        <name>Mg(2+)</name>
        <dbReference type="ChEBI" id="CHEBI:18420"/>
    </cofactor>
</comment>
<dbReference type="Pfam" id="PF01018">
    <property type="entry name" value="GTP1_OBG"/>
    <property type="match status" value="1"/>
</dbReference>
<dbReference type="PANTHER" id="PTHR11702:SF31">
    <property type="entry name" value="MITOCHONDRIAL RIBOSOME-ASSOCIATED GTPASE 2"/>
    <property type="match status" value="1"/>
</dbReference>
<dbReference type="EC" id="3.6.5.-" evidence="9"/>
<dbReference type="EMBL" id="DVFJ01000019">
    <property type="protein sequence ID" value="HIQ71778.1"/>
    <property type="molecule type" value="Genomic_DNA"/>
</dbReference>
<reference evidence="13" key="2">
    <citation type="journal article" date="2021" name="PeerJ">
        <title>Extensive microbial diversity within the chicken gut microbiome revealed by metagenomics and culture.</title>
        <authorList>
            <person name="Gilroy R."/>
            <person name="Ravi A."/>
            <person name="Getino M."/>
            <person name="Pursley I."/>
            <person name="Horton D.L."/>
            <person name="Alikhan N.F."/>
            <person name="Baker D."/>
            <person name="Gharbi K."/>
            <person name="Hall N."/>
            <person name="Watson M."/>
            <person name="Adriaenssens E.M."/>
            <person name="Foster-Nyarko E."/>
            <person name="Jarju S."/>
            <person name="Secka A."/>
            <person name="Antonio M."/>
            <person name="Oren A."/>
            <person name="Chaudhuri R.R."/>
            <person name="La Ragione R."/>
            <person name="Hildebrand F."/>
            <person name="Pallen M.J."/>
        </authorList>
    </citation>
    <scope>NUCLEOTIDE SEQUENCE</scope>
    <source>
        <strain evidence="13">ChiSxjej2B14-6234</strain>
    </source>
</reference>
<evidence type="ECO:0000256" key="6">
    <source>
        <dbReference type="ARBA" id="ARBA00022801"/>
    </source>
</evidence>